<evidence type="ECO:0000256" key="1">
    <source>
        <dbReference type="ARBA" id="ARBA00022679"/>
    </source>
</evidence>
<dbReference type="EMBL" id="AP022620">
    <property type="protein sequence ID" value="BBZ77546.1"/>
    <property type="molecule type" value="Genomic_DNA"/>
</dbReference>
<dbReference type="InterPro" id="IPR029016">
    <property type="entry name" value="GAF-like_dom_sf"/>
</dbReference>
<keyword evidence="3" id="KW-0805">Transcription regulation</keyword>
<dbReference type="Pfam" id="PF13185">
    <property type="entry name" value="GAF_2"/>
    <property type="match status" value="1"/>
</dbReference>
<proteinExistence type="predicted"/>
<name>A0A6N4W6F4_9MYCO</name>
<evidence type="ECO:0000313" key="6">
    <source>
        <dbReference type="EMBL" id="BBZ77546.1"/>
    </source>
</evidence>
<organism evidence="6 7">
    <name type="scientific">Mycolicibacterium anyangense</name>
    <dbReference type="NCBI Taxonomy" id="1431246"/>
    <lineage>
        <taxon>Bacteria</taxon>
        <taxon>Bacillati</taxon>
        <taxon>Actinomycetota</taxon>
        <taxon>Actinomycetes</taxon>
        <taxon>Mycobacteriales</taxon>
        <taxon>Mycobacteriaceae</taxon>
        <taxon>Mycolicibacterium</taxon>
    </lineage>
</organism>
<dbReference type="InterPro" id="IPR036388">
    <property type="entry name" value="WH-like_DNA-bd_sf"/>
</dbReference>
<dbReference type="InterPro" id="IPR003018">
    <property type="entry name" value="GAF"/>
</dbReference>
<protein>
    <recommendedName>
        <fullName evidence="5">ANTAR domain-containing protein</fullName>
    </recommendedName>
</protein>
<evidence type="ECO:0000313" key="7">
    <source>
        <dbReference type="Proteomes" id="UP000467249"/>
    </source>
</evidence>
<dbReference type="SUPFAM" id="SSF55781">
    <property type="entry name" value="GAF domain-like"/>
    <property type="match status" value="1"/>
</dbReference>
<dbReference type="Gene3D" id="1.10.10.10">
    <property type="entry name" value="Winged helix-like DNA-binding domain superfamily/Winged helix DNA-binding domain"/>
    <property type="match status" value="1"/>
</dbReference>
<keyword evidence="2" id="KW-0418">Kinase</keyword>
<evidence type="ECO:0000256" key="4">
    <source>
        <dbReference type="ARBA" id="ARBA00023163"/>
    </source>
</evidence>
<dbReference type="PROSITE" id="PS50921">
    <property type="entry name" value="ANTAR"/>
    <property type="match status" value="1"/>
</dbReference>
<dbReference type="PIRSF" id="PIRSF036625">
    <property type="entry name" value="GAF_ANTAR"/>
    <property type="match status" value="1"/>
</dbReference>
<dbReference type="SUPFAM" id="SSF52172">
    <property type="entry name" value="CheY-like"/>
    <property type="match status" value="1"/>
</dbReference>
<sequence length="244" mass="26206">MTTRESDDVSAADTTVEPRAVFANLADIVYQGSGLDEVHPAICIAATMIVPGCDHASILLKRKGEYVTVAATDAVAQRVDDFEREIREGPCVDAIEEESAQIEPDLGTFSQWPTLAKRLLAETPVRGMMAFRLMVDQHKVGALNLFSDTPGAFDTDAAGRAIIMASFASVAAAAASRGEDALGLRSALQSNREIGKAVGMLMVLNDIDEERAFEVLRRSSQDFNIKLTDVAKAVIASRGKHPTL</sequence>
<dbReference type="KEGG" id="many:MANY_28830"/>
<keyword evidence="4" id="KW-0804">Transcription</keyword>
<dbReference type="SMART" id="SM01012">
    <property type="entry name" value="ANTAR"/>
    <property type="match status" value="1"/>
</dbReference>
<dbReference type="AlphaFoldDB" id="A0A6N4W6F4"/>
<dbReference type="Proteomes" id="UP000467249">
    <property type="component" value="Chromosome"/>
</dbReference>
<dbReference type="Gene3D" id="3.30.450.40">
    <property type="match status" value="1"/>
</dbReference>
<reference evidence="6 7" key="1">
    <citation type="journal article" date="2019" name="Emerg. Microbes Infect.">
        <title>Comprehensive subspecies identification of 175 nontuberculous mycobacteria species based on 7547 genomic profiles.</title>
        <authorList>
            <person name="Matsumoto Y."/>
            <person name="Kinjo T."/>
            <person name="Motooka D."/>
            <person name="Nabeya D."/>
            <person name="Jung N."/>
            <person name="Uechi K."/>
            <person name="Horii T."/>
            <person name="Iida T."/>
            <person name="Fujita J."/>
            <person name="Nakamura S."/>
        </authorList>
    </citation>
    <scope>NUCLEOTIDE SEQUENCE [LARGE SCALE GENOMIC DNA]</scope>
    <source>
        <strain evidence="6 7">JCM 30275</strain>
    </source>
</reference>
<dbReference type="InterPro" id="IPR012074">
    <property type="entry name" value="GAF_ANTAR"/>
</dbReference>
<dbReference type="InterPro" id="IPR011006">
    <property type="entry name" value="CheY-like_superfamily"/>
</dbReference>
<evidence type="ECO:0000259" key="5">
    <source>
        <dbReference type="PROSITE" id="PS50921"/>
    </source>
</evidence>
<dbReference type="RefSeq" id="WP_163804851.1">
    <property type="nucleotide sequence ID" value="NZ_AP022620.1"/>
</dbReference>
<keyword evidence="1" id="KW-0808">Transferase</keyword>
<dbReference type="GO" id="GO:0003723">
    <property type="term" value="F:RNA binding"/>
    <property type="evidence" value="ECO:0007669"/>
    <property type="project" value="InterPro"/>
</dbReference>
<evidence type="ECO:0000256" key="3">
    <source>
        <dbReference type="ARBA" id="ARBA00023015"/>
    </source>
</evidence>
<keyword evidence="7" id="KW-1185">Reference proteome</keyword>
<dbReference type="Pfam" id="PF03861">
    <property type="entry name" value="ANTAR"/>
    <property type="match status" value="1"/>
</dbReference>
<accession>A0A6N4W6F4</accession>
<gene>
    <name evidence="6" type="ORF">MANY_28830</name>
</gene>
<feature type="domain" description="ANTAR" evidence="5">
    <location>
        <begin position="174"/>
        <end position="235"/>
    </location>
</feature>
<evidence type="ECO:0000256" key="2">
    <source>
        <dbReference type="ARBA" id="ARBA00022777"/>
    </source>
</evidence>
<dbReference type="InterPro" id="IPR005561">
    <property type="entry name" value="ANTAR"/>
</dbReference>
<dbReference type="GO" id="GO:0016301">
    <property type="term" value="F:kinase activity"/>
    <property type="evidence" value="ECO:0007669"/>
    <property type="project" value="UniProtKB-KW"/>
</dbReference>